<evidence type="ECO:0000313" key="1">
    <source>
        <dbReference type="EMBL" id="JAD19702.1"/>
    </source>
</evidence>
<organism evidence="1">
    <name type="scientific">Arundo donax</name>
    <name type="common">Giant reed</name>
    <name type="synonym">Donax arundinaceus</name>
    <dbReference type="NCBI Taxonomy" id="35708"/>
    <lineage>
        <taxon>Eukaryota</taxon>
        <taxon>Viridiplantae</taxon>
        <taxon>Streptophyta</taxon>
        <taxon>Embryophyta</taxon>
        <taxon>Tracheophyta</taxon>
        <taxon>Spermatophyta</taxon>
        <taxon>Magnoliopsida</taxon>
        <taxon>Liliopsida</taxon>
        <taxon>Poales</taxon>
        <taxon>Poaceae</taxon>
        <taxon>PACMAD clade</taxon>
        <taxon>Arundinoideae</taxon>
        <taxon>Arundineae</taxon>
        <taxon>Arundo</taxon>
    </lineage>
</organism>
<dbReference type="AlphaFoldDB" id="A0A0A8Y7N7"/>
<accession>A0A0A8Y7N7</accession>
<protein>
    <submittedName>
        <fullName evidence="1">Uncharacterized protein</fullName>
    </submittedName>
</protein>
<sequence>MRYFSCKTLNYHRVLLLLHDVVVYSPSMNT</sequence>
<reference evidence="1" key="2">
    <citation type="journal article" date="2015" name="Data Brief">
        <title>Shoot transcriptome of the giant reed, Arundo donax.</title>
        <authorList>
            <person name="Barrero R.A."/>
            <person name="Guerrero F.D."/>
            <person name="Moolhuijzen P."/>
            <person name="Goolsby J.A."/>
            <person name="Tidwell J."/>
            <person name="Bellgard S.E."/>
            <person name="Bellgard M.I."/>
        </authorList>
    </citation>
    <scope>NUCLEOTIDE SEQUENCE</scope>
    <source>
        <tissue evidence="1">Shoot tissue taken approximately 20 cm above the soil surface</tissue>
    </source>
</reference>
<dbReference type="EMBL" id="GBRH01278193">
    <property type="protein sequence ID" value="JAD19702.1"/>
    <property type="molecule type" value="Transcribed_RNA"/>
</dbReference>
<proteinExistence type="predicted"/>
<name>A0A0A8Y7N7_ARUDO</name>
<reference evidence="1" key="1">
    <citation type="submission" date="2014-09" db="EMBL/GenBank/DDBJ databases">
        <authorList>
            <person name="Magalhaes I.L.F."/>
            <person name="Oliveira U."/>
            <person name="Santos F.R."/>
            <person name="Vidigal T.H.D.A."/>
            <person name="Brescovit A.D."/>
            <person name="Santos A.J."/>
        </authorList>
    </citation>
    <scope>NUCLEOTIDE SEQUENCE</scope>
    <source>
        <tissue evidence="1">Shoot tissue taken approximately 20 cm above the soil surface</tissue>
    </source>
</reference>